<sequence>MPIGKDNKEISLVSNPNFRMSIRVSDDRGPHNKWDTTLRERARWTYTLRTRGEADGEETEVD</sequence>
<evidence type="ECO:0000313" key="1">
    <source>
        <dbReference type="EMBL" id="MED6218613.1"/>
    </source>
</evidence>
<evidence type="ECO:0000313" key="2">
    <source>
        <dbReference type="Proteomes" id="UP001341840"/>
    </source>
</evidence>
<dbReference type="EMBL" id="JASCZI010271971">
    <property type="protein sequence ID" value="MED6218613.1"/>
    <property type="molecule type" value="Genomic_DNA"/>
</dbReference>
<reference evidence="1 2" key="1">
    <citation type="journal article" date="2023" name="Plants (Basel)">
        <title>Bridging the Gap: Combining Genomics and Transcriptomics Approaches to Understand Stylosanthes scabra, an Orphan Legume from the Brazilian Caatinga.</title>
        <authorList>
            <person name="Ferreira-Neto J.R.C."/>
            <person name="da Silva M.D."/>
            <person name="Binneck E."/>
            <person name="de Melo N.F."/>
            <person name="da Silva R.H."/>
            <person name="de Melo A.L.T.M."/>
            <person name="Pandolfi V."/>
            <person name="Bustamante F.O."/>
            <person name="Brasileiro-Vidal A.C."/>
            <person name="Benko-Iseppon A.M."/>
        </authorList>
    </citation>
    <scope>NUCLEOTIDE SEQUENCE [LARGE SCALE GENOMIC DNA]</scope>
    <source>
        <tissue evidence="1">Leaves</tissue>
    </source>
</reference>
<accession>A0ABU6ZBD6</accession>
<name>A0ABU6ZBD6_9FABA</name>
<proteinExistence type="predicted"/>
<comment type="caution">
    <text evidence="1">The sequence shown here is derived from an EMBL/GenBank/DDBJ whole genome shotgun (WGS) entry which is preliminary data.</text>
</comment>
<keyword evidence="2" id="KW-1185">Reference proteome</keyword>
<protein>
    <submittedName>
        <fullName evidence="1">Uncharacterized protein</fullName>
    </submittedName>
</protein>
<organism evidence="1 2">
    <name type="scientific">Stylosanthes scabra</name>
    <dbReference type="NCBI Taxonomy" id="79078"/>
    <lineage>
        <taxon>Eukaryota</taxon>
        <taxon>Viridiplantae</taxon>
        <taxon>Streptophyta</taxon>
        <taxon>Embryophyta</taxon>
        <taxon>Tracheophyta</taxon>
        <taxon>Spermatophyta</taxon>
        <taxon>Magnoliopsida</taxon>
        <taxon>eudicotyledons</taxon>
        <taxon>Gunneridae</taxon>
        <taxon>Pentapetalae</taxon>
        <taxon>rosids</taxon>
        <taxon>fabids</taxon>
        <taxon>Fabales</taxon>
        <taxon>Fabaceae</taxon>
        <taxon>Papilionoideae</taxon>
        <taxon>50 kb inversion clade</taxon>
        <taxon>dalbergioids sensu lato</taxon>
        <taxon>Dalbergieae</taxon>
        <taxon>Pterocarpus clade</taxon>
        <taxon>Stylosanthes</taxon>
    </lineage>
</organism>
<gene>
    <name evidence="1" type="ORF">PIB30_028167</name>
</gene>
<dbReference type="Proteomes" id="UP001341840">
    <property type="component" value="Unassembled WGS sequence"/>
</dbReference>